<evidence type="ECO:0000256" key="12">
    <source>
        <dbReference type="SAM" id="MobiDB-lite"/>
    </source>
</evidence>
<evidence type="ECO:0000256" key="11">
    <source>
        <dbReference type="ARBA" id="ARBA00023136"/>
    </source>
</evidence>
<dbReference type="GO" id="GO:0015031">
    <property type="term" value="P:protein transport"/>
    <property type="evidence" value="ECO:0007669"/>
    <property type="project" value="UniProtKB-KW"/>
</dbReference>
<feature type="compositionally biased region" description="Low complexity" evidence="12">
    <location>
        <begin position="268"/>
        <end position="282"/>
    </location>
</feature>
<keyword evidence="4" id="KW-0813">Transport</keyword>
<evidence type="ECO:0000256" key="4">
    <source>
        <dbReference type="ARBA" id="ARBA00022448"/>
    </source>
</evidence>
<dbReference type="AlphaFoldDB" id="A0AAV9JEM5"/>
<proteinExistence type="inferred from homology"/>
<evidence type="ECO:0000256" key="9">
    <source>
        <dbReference type="ARBA" id="ARBA00023010"/>
    </source>
</evidence>
<keyword evidence="8" id="KW-1133">Transmembrane helix</keyword>
<feature type="region of interest" description="Disordered" evidence="12">
    <location>
        <begin position="1"/>
        <end position="38"/>
    </location>
</feature>
<organism evidence="13 14">
    <name type="scientific">Oleoguttula mirabilis</name>
    <dbReference type="NCBI Taxonomy" id="1507867"/>
    <lineage>
        <taxon>Eukaryota</taxon>
        <taxon>Fungi</taxon>
        <taxon>Dikarya</taxon>
        <taxon>Ascomycota</taxon>
        <taxon>Pezizomycotina</taxon>
        <taxon>Dothideomycetes</taxon>
        <taxon>Dothideomycetidae</taxon>
        <taxon>Mycosphaerellales</taxon>
        <taxon>Teratosphaeriaceae</taxon>
        <taxon>Oleoguttula</taxon>
    </lineage>
</organism>
<dbReference type="InterPro" id="IPR021056">
    <property type="entry name" value="Mt_import_IM_translocase_Tim54"/>
</dbReference>
<sequence length="473" mass="51929">MSDKPSTSAAETAAGATSTANVSNATGTLSSAAPPKRPVVDNPAFRAMGLPRLRLPSRNWLIFLSITGSFAGAVLYDKWQTRRVKQKWADVVSHIADERLSTKNMPRKLTVYLSAPPGDGLRSAREHFHEYVKPVLVAAAMDWDVVEGRKEGDVRHKTAERIRRKRKRAGEGEPMPEEEAAKQYAVEMMREHNGTSEYDGLAGDLVIGRNTWKEYVRGLHEGWLGPADAPQQPVPEPSSNLEQSKHVAGQPSLGDSVEGAANVVAADTPDASPAADDSASSSNQEDTTQADEKPQEEKKEEEKPKARNPPASITPSEYHSASLSSHTPEMVGPSTPIPFPHILGFLNTPVRTYRFLTRRRQADDIGRQVAAAVMASTYRPYETVTVSDEDSASGSGTNVPEQTQILVHEEANWQKAVRAPRKEHEESVWIEDVVLDERLASRMRKFELTSEDEARAKRVGDGTEKVTKPGENS</sequence>
<protein>
    <recommendedName>
        <fullName evidence="3">Mitochondrial import inner membrane translocase subunit TIM54</fullName>
    </recommendedName>
</protein>
<keyword evidence="6" id="KW-0999">Mitochondrion inner membrane</keyword>
<evidence type="ECO:0000313" key="14">
    <source>
        <dbReference type="Proteomes" id="UP001324427"/>
    </source>
</evidence>
<evidence type="ECO:0000256" key="3">
    <source>
        <dbReference type="ARBA" id="ARBA00020796"/>
    </source>
</evidence>
<dbReference type="GO" id="GO:0005743">
    <property type="term" value="C:mitochondrial inner membrane"/>
    <property type="evidence" value="ECO:0007669"/>
    <property type="project" value="UniProtKB-SubCell"/>
</dbReference>
<comment type="caution">
    <text evidence="13">The sequence shown here is derived from an EMBL/GenBank/DDBJ whole genome shotgun (WGS) entry which is preliminary data.</text>
</comment>
<gene>
    <name evidence="13" type="ORF">LTR36_005290</name>
</gene>
<dbReference type="PANTHER" id="PTHR12358">
    <property type="entry name" value="SPHINGOSINE KINASE"/>
    <property type="match status" value="1"/>
</dbReference>
<feature type="compositionally biased region" description="Low complexity" evidence="12">
    <location>
        <begin position="1"/>
        <end position="20"/>
    </location>
</feature>
<accession>A0AAV9JEM5</accession>
<feature type="region of interest" description="Disordered" evidence="12">
    <location>
        <begin position="223"/>
        <end position="255"/>
    </location>
</feature>
<dbReference type="InterPro" id="IPR050187">
    <property type="entry name" value="Lipid_Phosphate_FormReg"/>
</dbReference>
<dbReference type="EMBL" id="JAVFHQ010000030">
    <property type="protein sequence ID" value="KAK4543645.1"/>
    <property type="molecule type" value="Genomic_DNA"/>
</dbReference>
<dbReference type="Proteomes" id="UP001324427">
    <property type="component" value="Unassembled WGS sequence"/>
</dbReference>
<dbReference type="Pfam" id="PF11711">
    <property type="entry name" value="Tim54"/>
    <property type="match status" value="1"/>
</dbReference>
<name>A0AAV9JEM5_9PEZI</name>
<keyword evidence="7" id="KW-0653">Protein transport</keyword>
<evidence type="ECO:0000256" key="2">
    <source>
        <dbReference type="ARBA" id="ARBA00006355"/>
    </source>
</evidence>
<feature type="region of interest" description="Disordered" evidence="12">
    <location>
        <begin position="450"/>
        <end position="473"/>
    </location>
</feature>
<feature type="region of interest" description="Disordered" evidence="12">
    <location>
        <begin position="268"/>
        <end position="332"/>
    </location>
</feature>
<feature type="compositionally biased region" description="Polar residues" evidence="12">
    <location>
        <begin position="21"/>
        <end position="31"/>
    </location>
</feature>
<evidence type="ECO:0000256" key="8">
    <source>
        <dbReference type="ARBA" id="ARBA00022989"/>
    </source>
</evidence>
<evidence type="ECO:0000256" key="6">
    <source>
        <dbReference type="ARBA" id="ARBA00022792"/>
    </source>
</evidence>
<keyword evidence="10" id="KW-0496">Mitochondrion</keyword>
<evidence type="ECO:0000256" key="7">
    <source>
        <dbReference type="ARBA" id="ARBA00022927"/>
    </source>
</evidence>
<keyword evidence="9" id="KW-0811">Translocation</keyword>
<comment type="similarity">
    <text evidence="2">Belongs to the TIM54 family.</text>
</comment>
<evidence type="ECO:0000313" key="13">
    <source>
        <dbReference type="EMBL" id="KAK4543645.1"/>
    </source>
</evidence>
<comment type="subcellular location">
    <subcellularLocation>
        <location evidence="1">Mitochondrion inner membrane</location>
        <topology evidence="1">Single-pass membrane protein</topology>
    </subcellularLocation>
</comment>
<evidence type="ECO:0000256" key="1">
    <source>
        <dbReference type="ARBA" id="ARBA00004434"/>
    </source>
</evidence>
<evidence type="ECO:0000256" key="10">
    <source>
        <dbReference type="ARBA" id="ARBA00023128"/>
    </source>
</evidence>
<evidence type="ECO:0000256" key="5">
    <source>
        <dbReference type="ARBA" id="ARBA00022692"/>
    </source>
</evidence>
<keyword evidence="5" id="KW-0812">Transmembrane</keyword>
<feature type="region of interest" description="Disordered" evidence="12">
    <location>
        <begin position="157"/>
        <end position="179"/>
    </location>
</feature>
<keyword evidence="14" id="KW-1185">Reference proteome</keyword>
<dbReference type="PANTHER" id="PTHR12358:SF101">
    <property type="entry name" value="MITOCHONDRIAL IMPORT INNER MEMBRANE TRANSLOCASE SUBUNIT TIM54"/>
    <property type="match status" value="1"/>
</dbReference>
<reference evidence="13 14" key="1">
    <citation type="submission" date="2021-11" db="EMBL/GenBank/DDBJ databases">
        <title>Black yeast isolated from Biological Soil Crust.</title>
        <authorList>
            <person name="Kurbessoian T."/>
        </authorList>
    </citation>
    <scope>NUCLEOTIDE SEQUENCE [LARGE SCALE GENOMIC DNA]</scope>
    <source>
        <strain evidence="13 14">CCFEE 5522</strain>
    </source>
</reference>
<feature type="compositionally biased region" description="Basic and acidic residues" evidence="12">
    <location>
        <begin position="290"/>
        <end position="305"/>
    </location>
</feature>
<feature type="compositionally biased region" description="Polar residues" evidence="12">
    <location>
        <begin position="311"/>
        <end position="327"/>
    </location>
</feature>
<keyword evidence="11" id="KW-0472">Membrane</keyword>